<evidence type="ECO:0000256" key="1">
    <source>
        <dbReference type="ARBA" id="ARBA00001974"/>
    </source>
</evidence>
<dbReference type="GO" id="GO:0050660">
    <property type="term" value="F:flavin adenine dinucleotide binding"/>
    <property type="evidence" value="ECO:0007669"/>
    <property type="project" value="InterPro"/>
</dbReference>
<evidence type="ECO:0000256" key="4">
    <source>
        <dbReference type="ARBA" id="ARBA00022827"/>
    </source>
</evidence>
<evidence type="ECO:0000259" key="12">
    <source>
        <dbReference type="Pfam" id="PF02770"/>
    </source>
</evidence>
<dbReference type="Gene3D" id="1.10.540.10">
    <property type="entry name" value="Acyl-CoA dehydrogenase/oxidase, N-terminal domain"/>
    <property type="match status" value="1"/>
</dbReference>
<protein>
    <recommendedName>
        <fullName evidence="9">3-methylmercaptopropionyl-CoA dehydrogenase</fullName>
        <ecNumber evidence="8">1.3.99.41</ecNumber>
    </recommendedName>
</protein>
<comment type="function">
    <text evidence="7">Involved in the assimilation of dimethylsulphoniopropionate (DMSP), an important compound in the fixation of carbon in marine phytoplankton, by mediating the conversion of 3-(methylthio)propanoyl-CoA (MMPA-CoA) to 3-(methylthio)acryloyl-CoA (MTA-CoA).</text>
</comment>
<keyword evidence="4 10" id="KW-0274">FAD</keyword>
<evidence type="ECO:0000259" key="13">
    <source>
        <dbReference type="Pfam" id="PF02771"/>
    </source>
</evidence>
<dbReference type="Gene3D" id="2.40.110.10">
    <property type="entry name" value="Butyryl-CoA Dehydrogenase, subunit A, domain 2"/>
    <property type="match status" value="1"/>
</dbReference>
<dbReference type="InterPro" id="IPR025878">
    <property type="entry name" value="Acyl-CoA_dh-like_C_dom"/>
</dbReference>
<dbReference type="GO" id="GO:0016627">
    <property type="term" value="F:oxidoreductase activity, acting on the CH-CH group of donors"/>
    <property type="evidence" value="ECO:0007669"/>
    <property type="project" value="InterPro"/>
</dbReference>
<dbReference type="SUPFAM" id="SSF47203">
    <property type="entry name" value="Acyl-CoA dehydrogenase C-terminal domain-like"/>
    <property type="match status" value="1"/>
</dbReference>
<evidence type="ECO:0000256" key="7">
    <source>
        <dbReference type="ARBA" id="ARBA00058683"/>
    </source>
</evidence>
<keyword evidence="16" id="KW-1185">Reference proteome</keyword>
<keyword evidence="3 10" id="KW-0285">Flavoprotein</keyword>
<dbReference type="SUPFAM" id="SSF56645">
    <property type="entry name" value="Acyl-CoA dehydrogenase NM domain-like"/>
    <property type="match status" value="1"/>
</dbReference>
<dbReference type="InterPro" id="IPR013786">
    <property type="entry name" value="AcylCoA_DH/ox_N"/>
</dbReference>
<dbReference type="Pfam" id="PF00441">
    <property type="entry name" value="Acyl-CoA_dh_1"/>
    <property type="match status" value="1"/>
</dbReference>
<dbReference type="AlphaFoldDB" id="A0A212QLJ3"/>
<dbReference type="InterPro" id="IPR052166">
    <property type="entry name" value="Diverse_Acyl-CoA_DH"/>
</dbReference>
<accession>A0A212QLJ3</accession>
<feature type="domain" description="Acyl-CoA oxidase/dehydrogenase middle" evidence="12">
    <location>
        <begin position="162"/>
        <end position="271"/>
    </location>
</feature>
<evidence type="ECO:0000256" key="10">
    <source>
        <dbReference type="RuleBase" id="RU362125"/>
    </source>
</evidence>
<gene>
    <name evidence="15" type="ORF">SAMN06265338_101764</name>
</gene>
<comment type="similarity">
    <text evidence="2 10">Belongs to the acyl-CoA dehydrogenase family.</text>
</comment>
<evidence type="ECO:0000256" key="2">
    <source>
        <dbReference type="ARBA" id="ARBA00009347"/>
    </source>
</evidence>
<dbReference type="Proteomes" id="UP000198418">
    <property type="component" value="Unassembled WGS sequence"/>
</dbReference>
<dbReference type="Pfam" id="PF02771">
    <property type="entry name" value="Acyl-CoA_dh_N"/>
    <property type="match status" value="1"/>
</dbReference>
<comment type="catalytic activity">
    <reaction evidence="6">
        <text>3-(methylsulfanyl)propanoyl-CoA + oxidized [electron-transfer flavoprotein] + H(+) = 3-(methylsulfanyl)acryloyl-CoA + reduced [electron-transfer flavoprotein]</text>
        <dbReference type="Rhea" id="RHEA:52612"/>
        <dbReference type="Rhea" id="RHEA-COMP:10685"/>
        <dbReference type="Rhea" id="RHEA-COMP:10686"/>
        <dbReference type="ChEBI" id="CHEBI:15378"/>
        <dbReference type="ChEBI" id="CHEBI:57692"/>
        <dbReference type="ChEBI" id="CHEBI:58307"/>
        <dbReference type="ChEBI" id="CHEBI:82815"/>
        <dbReference type="ChEBI" id="CHEBI:84994"/>
        <dbReference type="EC" id="1.3.99.41"/>
    </reaction>
    <physiologicalReaction direction="left-to-right" evidence="6">
        <dbReference type="Rhea" id="RHEA:52613"/>
    </physiologicalReaction>
</comment>
<evidence type="ECO:0000256" key="6">
    <source>
        <dbReference type="ARBA" id="ARBA00051388"/>
    </source>
</evidence>
<proteinExistence type="inferred from homology"/>
<dbReference type="OrthoDB" id="9807883at2"/>
<dbReference type="InterPro" id="IPR009100">
    <property type="entry name" value="AcylCoA_DH/oxidase_NM_dom_sf"/>
</dbReference>
<name>A0A212QLJ3_RHOAC</name>
<evidence type="ECO:0000256" key="3">
    <source>
        <dbReference type="ARBA" id="ARBA00022630"/>
    </source>
</evidence>
<dbReference type="Gene3D" id="1.20.140.10">
    <property type="entry name" value="Butyryl-CoA Dehydrogenase, subunit A, domain 3"/>
    <property type="match status" value="1"/>
</dbReference>
<dbReference type="EC" id="1.3.99.41" evidence="8"/>
<organism evidence="15 16">
    <name type="scientific">Rhodoblastus acidophilus</name>
    <name type="common">Rhodopseudomonas acidophila</name>
    <dbReference type="NCBI Taxonomy" id="1074"/>
    <lineage>
        <taxon>Bacteria</taxon>
        <taxon>Pseudomonadati</taxon>
        <taxon>Pseudomonadota</taxon>
        <taxon>Alphaproteobacteria</taxon>
        <taxon>Hyphomicrobiales</taxon>
        <taxon>Rhodoblastaceae</taxon>
        <taxon>Rhodoblastus</taxon>
    </lineage>
</organism>
<dbReference type="InterPro" id="IPR036250">
    <property type="entry name" value="AcylCo_DH-like_C"/>
</dbReference>
<comment type="cofactor">
    <cofactor evidence="1 10">
        <name>FAD</name>
        <dbReference type="ChEBI" id="CHEBI:57692"/>
    </cofactor>
</comment>
<dbReference type="PANTHER" id="PTHR42803">
    <property type="entry name" value="ACYL-COA DEHYDROGENASE"/>
    <property type="match status" value="1"/>
</dbReference>
<dbReference type="InterPro" id="IPR006091">
    <property type="entry name" value="Acyl-CoA_Oxase/DH_mid-dom"/>
</dbReference>
<dbReference type="InterPro" id="IPR037069">
    <property type="entry name" value="AcylCoA_DH/ox_N_sf"/>
</dbReference>
<evidence type="ECO:0000256" key="5">
    <source>
        <dbReference type="ARBA" id="ARBA00023002"/>
    </source>
</evidence>
<reference evidence="16" key="1">
    <citation type="submission" date="2017-06" db="EMBL/GenBank/DDBJ databases">
        <authorList>
            <person name="Varghese N."/>
            <person name="Submissions S."/>
        </authorList>
    </citation>
    <scope>NUCLEOTIDE SEQUENCE [LARGE SCALE GENOMIC DNA]</scope>
    <source>
        <strain evidence="16">DSM 137</strain>
    </source>
</reference>
<dbReference type="Pfam" id="PF02770">
    <property type="entry name" value="Acyl-CoA_dh_M"/>
    <property type="match status" value="1"/>
</dbReference>
<feature type="domain" description="Acyl-CoA dehydrogenase/oxidase C-terminal" evidence="11">
    <location>
        <begin position="325"/>
        <end position="449"/>
    </location>
</feature>
<dbReference type="FunFam" id="2.40.110.10:FF:000031">
    <property type="entry name" value="Acyl-CoA dehydrogenase, putative"/>
    <property type="match status" value="1"/>
</dbReference>
<feature type="domain" description="Acyl-CoA dehydrogenase/oxidase N-terminal" evidence="13">
    <location>
        <begin position="38"/>
        <end position="156"/>
    </location>
</feature>
<sequence>MPTYKAPLRDMRYVLYDVMGGDDLTSLPGYEDFSRDTLDAVLEEAAKICEEVLQPLNRSGDEEGCAYENGVVRTPKGFKQAYDTFRDGGWTSIACDPDYGGQGLPAAVNTLVEEMICSANLSFGMYPGLSHGAYVALHGYGSDALKKAYLPKLVDGTWSGTMCLTEPHCGTDLGQMRTKAVPQEDGSYRLSGTKIFISAGEHDLTENIVHLVLAKIPGGPKGIKGVSLFLAPKFLPDADGKPGERNGVRCGSIEHKMGIKASSTCVMNFDDAKGWLIGAPHKGMQAMFAMMNTERLAVGVQGLGLAEASYQGAAAYAKERLQGRALSGAKQPDKAADPLIVHPDIRRMLLTQRAYVEGCRALAIWAAKMLDVAKKHPDEAERVKAEDFIAITTPVIKAFLTDVGFEATNLGVQIFGGHGYIREHGMEQFVRDGRIAQIYEGANGIQALDLVGRKMPAHAGRYLRALFHPVADYIEANKSNAALADLIGPLGKAFGRLQQATLHVARVGMARPDEAGAAASDYLRLFGLTTLAYLWARMAEVSLPHADSDPFHKAKVLTARFYMERLLPQTGALLSAILAGGKTMMAFEEAAF</sequence>
<evidence type="ECO:0000259" key="14">
    <source>
        <dbReference type="Pfam" id="PF12806"/>
    </source>
</evidence>
<dbReference type="InterPro" id="IPR046373">
    <property type="entry name" value="Acyl-CoA_Oxase/DH_mid-dom_sf"/>
</dbReference>
<evidence type="ECO:0000313" key="16">
    <source>
        <dbReference type="Proteomes" id="UP000198418"/>
    </source>
</evidence>
<dbReference type="PANTHER" id="PTHR42803:SF1">
    <property type="entry name" value="BROAD-SPECIFICITY LINEAR ACYL-COA DEHYDROGENASE FADE5"/>
    <property type="match status" value="1"/>
</dbReference>
<keyword evidence="5 10" id="KW-0560">Oxidoreductase</keyword>
<evidence type="ECO:0000259" key="11">
    <source>
        <dbReference type="Pfam" id="PF00441"/>
    </source>
</evidence>
<feature type="domain" description="Acetyl-CoA dehydrogenase-like C-terminal" evidence="14">
    <location>
        <begin position="467"/>
        <end position="587"/>
    </location>
</feature>
<evidence type="ECO:0000256" key="9">
    <source>
        <dbReference type="ARBA" id="ARBA00069043"/>
    </source>
</evidence>
<dbReference type="RefSeq" id="WP_088519199.1">
    <property type="nucleotide sequence ID" value="NZ_FYDG01000001.1"/>
</dbReference>
<dbReference type="EMBL" id="FYDG01000001">
    <property type="protein sequence ID" value="SNB60237.1"/>
    <property type="molecule type" value="Genomic_DNA"/>
</dbReference>
<evidence type="ECO:0000256" key="8">
    <source>
        <dbReference type="ARBA" id="ARBA00066694"/>
    </source>
</evidence>
<evidence type="ECO:0000313" key="15">
    <source>
        <dbReference type="EMBL" id="SNB60237.1"/>
    </source>
</evidence>
<dbReference type="Pfam" id="PF12806">
    <property type="entry name" value="Acyl-CoA_dh_C"/>
    <property type="match status" value="1"/>
</dbReference>
<dbReference type="InterPro" id="IPR009075">
    <property type="entry name" value="AcylCo_DH/oxidase_C"/>
</dbReference>